<dbReference type="PROSITE" id="PS50279">
    <property type="entry name" value="BPTI_KUNITZ_2"/>
    <property type="match status" value="1"/>
</dbReference>
<dbReference type="GO" id="GO:0004867">
    <property type="term" value="F:serine-type endopeptidase inhibitor activity"/>
    <property type="evidence" value="ECO:0007669"/>
    <property type="project" value="InterPro"/>
</dbReference>
<name>A0A0K8REL8_IXORI</name>
<organism evidence="3">
    <name type="scientific">Ixodes ricinus</name>
    <name type="common">Common tick</name>
    <name type="synonym">Acarus ricinus</name>
    <dbReference type="NCBI Taxonomy" id="34613"/>
    <lineage>
        <taxon>Eukaryota</taxon>
        <taxon>Metazoa</taxon>
        <taxon>Ecdysozoa</taxon>
        <taxon>Arthropoda</taxon>
        <taxon>Chelicerata</taxon>
        <taxon>Arachnida</taxon>
        <taxon>Acari</taxon>
        <taxon>Parasitiformes</taxon>
        <taxon>Ixodida</taxon>
        <taxon>Ixodoidea</taxon>
        <taxon>Ixodidae</taxon>
        <taxon>Ixodinae</taxon>
        <taxon>Ixodes</taxon>
    </lineage>
</organism>
<sequence length="82" mass="8911">MKLLLIAVVICIHTSAEGKCQPRYNGGYGGPGGANVFPGWTFNPSTNSCEQVMVTSRCRPSGNCFPTKEKCQSDCDPWLLEL</sequence>
<dbReference type="Gene3D" id="4.10.410.10">
    <property type="entry name" value="Pancreatic trypsin inhibitor Kunitz domain"/>
    <property type="match status" value="1"/>
</dbReference>
<proteinExistence type="evidence at transcript level"/>
<feature type="signal peptide" evidence="1">
    <location>
        <begin position="1"/>
        <end position="18"/>
    </location>
</feature>
<evidence type="ECO:0000256" key="1">
    <source>
        <dbReference type="SAM" id="SignalP"/>
    </source>
</evidence>
<dbReference type="InterPro" id="IPR036880">
    <property type="entry name" value="Kunitz_BPTI_sf"/>
</dbReference>
<feature type="domain" description="BPTI/Kunitz inhibitor" evidence="2">
    <location>
        <begin position="20"/>
        <end position="75"/>
    </location>
</feature>
<protein>
    <submittedName>
        <fullName evidence="3">Putative salivary kunitz domain protein</fullName>
    </submittedName>
</protein>
<dbReference type="EMBL" id="GADI01004282">
    <property type="protein sequence ID" value="JAA69526.1"/>
    <property type="molecule type" value="mRNA"/>
</dbReference>
<reference evidence="3" key="1">
    <citation type="submission" date="2012-12" db="EMBL/GenBank/DDBJ databases">
        <title>Identification and characterization of a phenylalanine ammonia-lyase gene family in Isatis indigotica Fort.</title>
        <authorList>
            <person name="Liu Q."/>
            <person name="Chen J."/>
            <person name="Zhou X."/>
            <person name="Di P."/>
            <person name="Xiao Y."/>
            <person name="Xuan H."/>
            <person name="Zhang L."/>
            <person name="Chen W."/>
        </authorList>
    </citation>
    <scope>NUCLEOTIDE SEQUENCE</scope>
    <source>
        <tissue evidence="3">Salivary gland</tissue>
    </source>
</reference>
<dbReference type="AlphaFoldDB" id="A0A0K8REL8"/>
<keyword evidence="1" id="KW-0732">Signal</keyword>
<evidence type="ECO:0000313" key="3">
    <source>
        <dbReference type="EMBL" id="JAA69526.1"/>
    </source>
</evidence>
<dbReference type="InterPro" id="IPR002223">
    <property type="entry name" value="Kunitz_BPTI"/>
</dbReference>
<dbReference type="SUPFAM" id="SSF57362">
    <property type="entry name" value="BPTI-like"/>
    <property type="match status" value="1"/>
</dbReference>
<feature type="chain" id="PRO_5005517508" evidence="1">
    <location>
        <begin position="19"/>
        <end position="82"/>
    </location>
</feature>
<accession>A0A0K8REL8</accession>
<evidence type="ECO:0000259" key="2">
    <source>
        <dbReference type="PROSITE" id="PS50279"/>
    </source>
</evidence>